<proteinExistence type="predicted"/>
<evidence type="ECO:0000313" key="3">
    <source>
        <dbReference type="Proteomes" id="UP000750502"/>
    </source>
</evidence>
<evidence type="ECO:0000256" key="1">
    <source>
        <dbReference type="SAM" id="MobiDB-lite"/>
    </source>
</evidence>
<organism evidence="2 3">
    <name type="scientific">Fusarium xylarioides</name>
    <dbReference type="NCBI Taxonomy" id="221167"/>
    <lineage>
        <taxon>Eukaryota</taxon>
        <taxon>Fungi</taxon>
        <taxon>Dikarya</taxon>
        <taxon>Ascomycota</taxon>
        <taxon>Pezizomycotina</taxon>
        <taxon>Sordariomycetes</taxon>
        <taxon>Hypocreomycetidae</taxon>
        <taxon>Hypocreales</taxon>
        <taxon>Nectriaceae</taxon>
        <taxon>Fusarium</taxon>
        <taxon>Fusarium fujikuroi species complex</taxon>
    </lineage>
</organism>
<dbReference type="Proteomes" id="UP000750502">
    <property type="component" value="Unassembled WGS sequence"/>
</dbReference>
<gene>
    <name evidence="2" type="ORF">H9Q72_009341</name>
</gene>
<keyword evidence="3" id="KW-1185">Reference proteome</keyword>
<evidence type="ECO:0000313" key="2">
    <source>
        <dbReference type="EMBL" id="KAG5762559.1"/>
    </source>
</evidence>
<comment type="caution">
    <text evidence="2">The sequence shown here is derived from an EMBL/GenBank/DDBJ whole genome shotgun (WGS) entry which is preliminary data.</text>
</comment>
<name>A0A9P7HMX8_9HYPO</name>
<reference evidence="2" key="1">
    <citation type="journal article" date="2020" name="bioRxiv">
        <title>Historical genomics reveals the evolutionary mechanisms behind multiple outbreaks of the host-specific coffee wilt pathogen Fusarium xylarioides.</title>
        <authorList>
            <person name="Peck D."/>
            <person name="Nowell R.W."/>
            <person name="Flood J."/>
            <person name="Ryan M.J."/>
            <person name="Barraclough T.G."/>
        </authorList>
    </citation>
    <scope>NUCLEOTIDE SEQUENCE</scope>
    <source>
        <strain evidence="2">IMI 127659i</strain>
    </source>
</reference>
<sequence length="131" mass="14688">MRSTQTSMSSSFPLPSSPSPPFNLTTLKNPVIMKIISYVIDPDGDIELILREPNSHQISPGIHFDDSIYYQLPDSNFDNPPTTGRYTILNELYTKPTTATGTQTVEVDHGPRELMICSTLIDQKLFILQMV</sequence>
<accession>A0A9P7HMX8</accession>
<dbReference type="OrthoDB" id="5326346at2759"/>
<dbReference type="AlphaFoldDB" id="A0A9P7HMX8"/>
<feature type="region of interest" description="Disordered" evidence="1">
    <location>
        <begin position="1"/>
        <end position="20"/>
    </location>
</feature>
<protein>
    <submittedName>
        <fullName evidence="2">Uncharacterized protein</fullName>
    </submittedName>
</protein>
<dbReference type="EMBL" id="JADFTT010000366">
    <property type="protein sequence ID" value="KAG5762559.1"/>
    <property type="molecule type" value="Genomic_DNA"/>
</dbReference>
<reference evidence="2" key="2">
    <citation type="submission" date="2020-10" db="EMBL/GenBank/DDBJ databases">
        <authorList>
            <person name="Peck L.D."/>
            <person name="Nowell R.W."/>
            <person name="Flood J."/>
            <person name="Ryan M.J."/>
            <person name="Barraclough T.G."/>
        </authorList>
    </citation>
    <scope>NUCLEOTIDE SEQUENCE</scope>
    <source>
        <strain evidence="2">IMI 127659i</strain>
    </source>
</reference>